<name>A0A3P7JLX0_STRVU</name>
<proteinExistence type="predicted"/>
<reference evidence="1 2" key="1">
    <citation type="submission" date="2018-11" db="EMBL/GenBank/DDBJ databases">
        <authorList>
            <consortium name="Pathogen Informatics"/>
        </authorList>
    </citation>
    <scope>NUCLEOTIDE SEQUENCE [LARGE SCALE GENOMIC DNA]</scope>
</reference>
<dbReference type="Gene3D" id="2.160.20.10">
    <property type="entry name" value="Single-stranded right-handed beta-helix, Pectin lyase-like"/>
    <property type="match status" value="1"/>
</dbReference>
<keyword evidence="2" id="KW-1185">Reference proteome</keyword>
<accession>A0A3P7JLX0</accession>
<gene>
    <name evidence="1" type="ORF">SVUK_LOCUS15907</name>
</gene>
<protein>
    <recommendedName>
        <fullName evidence="3">Right handed beta helix domain-containing protein</fullName>
    </recommendedName>
</protein>
<dbReference type="InterPro" id="IPR012334">
    <property type="entry name" value="Pectin_lyas_fold"/>
</dbReference>
<dbReference type="OrthoDB" id="5869811at2759"/>
<evidence type="ECO:0008006" key="3">
    <source>
        <dbReference type="Google" id="ProtNLM"/>
    </source>
</evidence>
<evidence type="ECO:0000313" key="2">
    <source>
        <dbReference type="Proteomes" id="UP000270094"/>
    </source>
</evidence>
<sequence length="141" mass="15222">MLLFEGDIYLDTCLSLANRENGFRLEANGTVSIVDSHAFSNSLHGVLLVGSPLSTLIQRTLISSSGKNGIRIEKTPDKFITIKIHGVNLTGHYYSAAVEVEDATDLDFEMNCCFVTDNFNGGVNLDGITANSTVCPICYAV</sequence>
<evidence type="ECO:0000313" key="1">
    <source>
        <dbReference type="EMBL" id="VDM80909.1"/>
    </source>
</evidence>
<dbReference type="Proteomes" id="UP000270094">
    <property type="component" value="Unassembled WGS sequence"/>
</dbReference>
<dbReference type="AlphaFoldDB" id="A0A3P7JLX0"/>
<organism evidence="1 2">
    <name type="scientific">Strongylus vulgaris</name>
    <name type="common">Blood worm</name>
    <dbReference type="NCBI Taxonomy" id="40348"/>
    <lineage>
        <taxon>Eukaryota</taxon>
        <taxon>Metazoa</taxon>
        <taxon>Ecdysozoa</taxon>
        <taxon>Nematoda</taxon>
        <taxon>Chromadorea</taxon>
        <taxon>Rhabditida</taxon>
        <taxon>Rhabditina</taxon>
        <taxon>Rhabditomorpha</taxon>
        <taxon>Strongyloidea</taxon>
        <taxon>Strongylidae</taxon>
        <taxon>Strongylus</taxon>
    </lineage>
</organism>
<dbReference type="EMBL" id="UYYB01110683">
    <property type="protein sequence ID" value="VDM80909.1"/>
    <property type="molecule type" value="Genomic_DNA"/>
</dbReference>